<organism evidence="1 2">
    <name type="scientific">Virgibacillus salinus</name>
    <dbReference type="NCBI Taxonomy" id="553311"/>
    <lineage>
        <taxon>Bacteria</taxon>
        <taxon>Bacillati</taxon>
        <taxon>Bacillota</taxon>
        <taxon>Bacilli</taxon>
        <taxon>Bacillales</taxon>
        <taxon>Bacillaceae</taxon>
        <taxon>Virgibacillus</taxon>
    </lineage>
</organism>
<accession>A0A1H1GBP7</accession>
<dbReference type="AlphaFoldDB" id="A0A1H1GBP7"/>
<sequence length="83" mass="10178">MTNTLLANSFFIKYNMFFKKYVIIRKMEEKAYLRYIDAHNRNIRVNLRFFNLGILTYTSFKVHYIERFDNLHSESLTLSRNKD</sequence>
<dbReference type="EMBL" id="FNKD01000005">
    <property type="protein sequence ID" value="SDR10591.1"/>
    <property type="molecule type" value="Genomic_DNA"/>
</dbReference>
<name>A0A1H1GBP7_9BACI</name>
<protein>
    <submittedName>
        <fullName evidence="1">Uncharacterized protein</fullName>
    </submittedName>
</protein>
<keyword evidence="2" id="KW-1185">Reference proteome</keyword>
<gene>
    <name evidence="1" type="ORF">SAMN05216231_3625</name>
</gene>
<evidence type="ECO:0000313" key="2">
    <source>
        <dbReference type="Proteomes" id="UP000199444"/>
    </source>
</evidence>
<reference evidence="1 2" key="1">
    <citation type="submission" date="2016-10" db="EMBL/GenBank/DDBJ databases">
        <authorList>
            <person name="de Groot N.N."/>
        </authorList>
    </citation>
    <scope>NUCLEOTIDE SEQUENCE [LARGE SCALE GENOMIC DNA]</scope>
    <source>
        <strain evidence="1 2">CGMCC 1.10449</strain>
    </source>
</reference>
<proteinExistence type="predicted"/>
<dbReference type="Proteomes" id="UP000199444">
    <property type="component" value="Unassembled WGS sequence"/>
</dbReference>
<evidence type="ECO:0000313" key="1">
    <source>
        <dbReference type="EMBL" id="SDR10591.1"/>
    </source>
</evidence>